<dbReference type="EMBL" id="JAFDVH010000009">
    <property type="protein sequence ID" value="KAG7471041.1"/>
    <property type="molecule type" value="Genomic_DNA"/>
</dbReference>
<dbReference type="AlphaFoldDB" id="A0A9D3TCX4"/>
<evidence type="ECO:0000256" key="4">
    <source>
        <dbReference type="ARBA" id="ARBA00023136"/>
    </source>
</evidence>
<comment type="caution">
    <text evidence="7">The sequence shown here is derived from an EMBL/GenBank/DDBJ whole genome shotgun (WGS) entry which is preliminary data.</text>
</comment>
<reference evidence="7" key="1">
    <citation type="submission" date="2021-01" db="EMBL/GenBank/DDBJ databases">
        <authorList>
            <person name="Zahm M."/>
            <person name="Roques C."/>
            <person name="Cabau C."/>
            <person name="Klopp C."/>
            <person name="Donnadieu C."/>
            <person name="Jouanno E."/>
            <person name="Lampietro C."/>
            <person name="Louis A."/>
            <person name="Herpin A."/>
            <person name="Echchiki A."/>
            <person name="Berthelot C."/>
            <person name="Parey E."/>
            <person name="Roest-Crollius H."/>
            <person name="Braasch I."/>
            <person name="Postlethwait J."/>
            <person name="Bobe J."/>
            <person name="Montfort J."/>
            <person name="Bouchez O."/>
            <person name="Begum T."/>
            <person name="Mejri S."/>
            <person name="Adams A."/>
            <person name="Chen W.-J."/>
            <person name="Guiguen Y."/>
        </authorList>
    </citation>
    <scope>NUCLEOTIDE SEQUENCE</scope>
    <source>
        <strain evidence="7">YG-15Mar2019-1</strain>
        <tissue evidence="7">Brain</tissue>
    </source>
</reference>
<keyword evidence="4 5" id="KW-0472">Membrane</keyword>
<keyword evidence="8" id="KW-1185">Reference proteome</keyword>
<gene>
    <name evidence="7" type="ORF">MATL_G00120250</name>
</gene>
<feature type="domain" description="Peptidase S54 rhomboid" evidence="6">
    <location>
        <begin position="62"/>
        <end position="205"/>
    </location>
</feature>
<dbReference type="OrthoDB" id="10257275at2759"/>
<evidence type="ECO:0000256" key="5">
    <source>
        <dbReference type="SAM" id="Phobius"/>
    </source>
</evidence>
<organism evidence="7 8">
    <name type="scientific">Megalops atlanticus</name>
    <name type="common">Tarpon</name>
    <name type="synonym">Clupea gigantea</name>
    <dbReference type="NCBI Taxonomy" id="7932"/>
    <lineage>
        <taxon>Eukaryota</taxon>
        <taxon>Metazoa</taxon>
        <taxon>Chordata</taxon>
        <taxon>Craniata</taxon>
        <taxon>Vertebrata</taxon>
        <taxon>Euteleostomi</taxon>
        <taxon>Actinopterygii</taxon>
        <taxon>Neopterygii</taxon>
        <taxon>Teleostei</taxon>
        <taxon>Elopiformes</taxon>
        <taxon>Megalopidae</taxon>
        <taxon>Megalops</taxon>
    </lineage>
</organism>
<feature type="transmembrane region" description="Helical" evidence="5">
    <location>
        <begin position="133"/>
        <end position="156"/>
    </location>
</feature>
<dbReference type="InterPro" id="IPR035952">
    <property type="entry name" value="Rhomboid-like_sf"/>
</dbReference>
<protein>
    <recommendedName>
        <fullName evidence="6">Peptidase S54 rhomboid domain-containing protein</fullName>
    </recommendedName>
</protein>
<dbReference type="FunFam" id="1.20.1540.10:FF:000008">
    <property type="entry name" value="RHOMBOID-like protein 13"/>
    <property type="match status" value="1"/>
</dbReference>
<evidence type="ECO:0000256" key="3">
    <source>
        <dbReference type="ARBA" id="ARBA00022989"/>
    </source>
</evidence>
<accession>A0A9D3TCX4</accession>
<name>A0A9D3TCX4_MEGAT</name>
<evidence type="ECO:0000313" key="7">
    <source>
        <dbReference type="EMBL" id="KAG7471041.1"/>
    </source>
</evidence>
<keyword evidence="3 5" id="KW-1133">Transmembrane helix</keyword>
<feature type="transmembrane region" description="Helical" evidence="5">
    <location>
        <begin position="176"/>
        <end position="204"/>
    </location>
</feature>
<evidence type="ECO:0000256" key="2">
    <source>
        <dbReference type="ARBA" id="ARBA00022692"/>
    </source>
</evidence>
<dbReference type="PANTHER" id="PTHR43066">
    <property type="entry name" value="RHOMBOID-RELATED PROTEIN"/>
    <property type="match status" value="1"/>
</dbReference>
<dbReference type="GO" id="GO:0004252">
    <property type="term" value="F:serine-type endopeptidase activity"/>
    <property type="evidence" value="ECO:0007669"/>
    <property type="project" value="InterPro"/>
</dbReference>
<dbReference type="Proteomes" id="UP001046870">
    <property type="component" value="Chromosome 9"/>
</dbReference>
<dbReference type="Pfam" id="PF01694">
    <property type="entry name" value="Rhomboid"/>
    <property type="match status" value="1"/>
</dbReference>
<dbReference type="Gene3D" id="1.20.1540.10">
    <property type="entry name" value="Rhomboid-like"/>
    <property type="match status" value="1"/>
</dbReference>
<proteinExistence type="predicted"/>
<dbReference type="GO" id="GO:0016020">
    <property type="term" value="C:membrane"/>
    <property type="evidence" value="ECO:0007669"/>
    <property type="project" value="UniProtKB-SubCell"/>
</dbReference>
<dbReference type="SUPFAM" id="SSF144091">
    <property type="entry name" value="Rhomboid-like"/>
    <property type="match status" value="1"/>
</dbReference>
<evidence type="ECO:0000256" key="1">
    <source>
        <dbReference type="ARBA" id="ARBA00004141"/>
    </source>
</evidence>
<comment type="subcellular location">
    <subcellularLocation>
        <location evidence="1">Membrane</location>
        <topology evidence="1">Multi-pass membrane protein</topology>
    </subcellularLocation>
</comment>
<evidence type="ECO:0000313" key="8">
    <source>
        <dbReference type="Proteomes" id="UP001046870"/>
    </source>
</evidence>
<feature type="transmembrane region" description="Helical" evidence="5">
    <location>
        <begin position="102"/>
        <end position="121"/>
    </location>
</feature>
<dbReference type="InterPro" id="IPR022764">
    <property type="entry name" value="Peptidase_S54_rhomboid_dom"/>
</dbReference>
<sequence>MRNRQRGANLGLLLLASQIFQMGVNNIPPVTLAALGLNVYLFLFPLTPLLQACVSVEACWGGDWRRLLLSPLHHADDWHLYYNMVSLLWKGTRLERRLGGAWFAYILTVFSLLTGVVYLLLQWALSELTHDFSYNMQCAVGFSGVLFGLKVVNNYYYPGGVTNVMGMPVSNKFACWAELILIHVMSPGTSFVGHLAGILVGLLYTHGPLKSVMKICAGFLMGGSNGYTTGQRTYYSSSGFSGYSGTHGNFPYAQNWRSQPDPNLHPYTGGLSEDEQYEAAIRASLRERAHATQARPAYGFNIPPEPGSMEELRQHRLQRFAR</sequence>
<evidence type="ECO:0000259" key="6">
    <source>
        <dbReference type="Pfam" id="PF01694"/>
    </source>
</evidence>
<keyword evidence="2 5" id="KW-0812">Transmembrane</keyword>
<dbReference type="PANTHER" id="PTHR43066:SF14">
    <property type="entry name" value="RHOMBOID-RELATED PROTEIN 4"/>
    <property type="match status" value="1"/>
</dbReference>